<dbReference type="SMART" id="SM00220">
    <property type="entry name" value="S_TKc"/>
    <property type="match status" value="1"/>
</dbReference>
<feature type="compositionally biased region" description="Low complexity" evidence="8">
    <location>
        <begin position="798"/>
        <end position="816"/>
    </location>
</feature>
<feature type="compositionally biased region" description="Polar residues" evidence="8">
    <location>
        <begin position="1"/>
        <end position="11"/>
    </location>
</feature>
<feature type="non-terminal residue" evidence="11">
    <location>
        <position position="1"/>
    </location>
</feature>
<comment type="caution">
    <text evidence="11">The sequence shown here is derived from an EMBL/GenBank/DDBJ whole genome shotgun (WGS) entry which is preliminary data.</text>
</comment>
<evidence type="ECO:0000256" key="1">
    <source>
        <dbReference type="ARBA" id="ARBA00022527"/>
    </source>
</evidence>
<feature type="compositionally biased region" description="Polar residues" evidence="8">
    <location>
        <begin position="349"/>
        <end position="360"/>
    </location>
</feature>
<dbReference type="GO" id="GO:0004674">
    <property type="term" value="F:protein serine/threonine kinase activity"/>
    <property type="evidence" value="ECO:0007669"/>
    <property type="project" value="UniProtKB-KW"/>
</dbReference>
<evidence type="ECO:0000256" key="2">
    <source>
        <dbReference type="ARBA" id="ARBA00022679"/>
    </source>
</evidence>
<evidence type="ECO:0000256" key="6">
    <source>
        <dbReference type="ARBA" id="ARBA00023117"/>
    </source>
</evidence>
<reference evidence="11" key="1">
    <citation type="journal article" date="2020" name="Fungal Divers.">
        <title>Resolving the Mortierellaceae phylogeny through synthesis of multi-gene phylogenetics and phylogenomics.</title>
        <authorList>
            <person name="Vandepol N."/>
            <person name="Liber J."/>
            <person name="Desiro A."/>
            <person name="Na H."/>
            <person name="Kennedy M."/>
            <person name="Barry K."/>
            <person name="Grigoriev I.V."/>
            <person name="Miller A.N."/>
            <person name="O'Donnell K."/>
            <person name="Stajich J.E."/>
            <person name="Bonito G."/>
        </authorList>
    </citation>
    <scope>NUCLEOTIDE SEQUENCE</scope>
    <source>
        <strain evidence="11">NRRL 6426</strain>
    </source>
</reference>
<evidence type="ECO:0008006" key="13">
    <source>
        <dbReference type="Google" id="ProtNLM"/>
    </source>
</evidence>
<dbReference type="InterPro" id="IPR050205">
    <property type="entry name" value="CDPK_Ser/Thr_kinases"/>
</dbReference>
<keyword evidence="6 7" id="KW-0103">Bromodomain</keyword>
<dbReference type="Gene3D" id="1.10.510.10">
    <property type="entry name" value="Transferase(Phosphotransferase) domain 1"/>
    <property type="match status" value="1"/>
</dbReference>
<feature type="compositionally biased region" description="Low complexity" evidence="8">
    <location>
        <begin position="377"/>
        <end position="413"/>
    </location>
</feature>
<dbReference type="PROSITE" id="PS50011">
    <property type="entry name" value="PROTEIN_KINASE_DOM"/>
    <property type="match status" value="1"/>
</dbReference>
<accession>A0A9P5RTF6</accession>
<keyword evidence="2" id="KW-0808">Transferase</keyword>
<feature type="region of interest" description="Disordered" evidence="8">
    <location>
        <begin position="264"/>
        <end position="420"/>
    </location>
</feature>
<evidence type="ECO:0000256" key="7">
    <source>
        <dbReference type="PROSITE-ProRule" id="PRU00035"/>
    </source>
</evidence>
<evidence type="ECO:0000313" key="12">
    <source>
        <dbReference type="Proteomes" id="UP000748756"/>
    </source>
</evidence>
<dbReference type="InterPro" id="IPR011009">
    <property type="entry name" value="Kinase-like_dom_sf"/>
</dbReference>
<feature type="region of interest" description="Disordered" evidence="8">
    <location>
        <begin position="1"/>
        <end position="56"/>
    </location>
</feature>
<keyword evidence="5" id="KW-0067">ATP-binding</keyword>
<feature type="region of interest" description="Disordered" evidence="8">
    <location>
        <begin position="786"/>
        <end position="855"/>
    </location>
</feature>
<dbReference type="InterPro" id="IPR000719">
    <property type="entry name" value="Prot_kinase_dom"/>
</dbReference>
<feature type="compositionally biased region" description="Low complexity" evidence="8">
    <location>
        <begin position="280"/>
        <end position="299"/>
    </location>
</feature>
<dbReference type="InterPro" id="IPR001487">
    <property type="entry name" value="Bromodomain"/>
</dbReference>
<feature type="region of interest" description="Disordered" evidence="8">
    <location>
        <begin position="186"/>
        <end position="205"/>
    </location>
</feature>
<protein>
    <recommendedName>
        <fullName evidence="13">Protein kinase domain-containing protein</fullName>
    </recommendedName>
</protein>
<dbReference type="Gene3D" id="1.20.920.10">
    <property type="entry name" value="Bromodomain-like"/>
    <property type="match status" value="1"/>
</dbReference>
<gene>
    <name evidence="11" type="ORF">BG015_011202</name>
</gene>
<organism evidence="11 12">
    <name type="scientific">Linnemannia schmuckeri</name>
    <dbReference type="NCBI Taxonomy" id="64567"/>
    <lineage>
        <taxon>Eukaryota</taxon>
        <taxon>Fungi</taxon>
        <taxon>Fungi incertae sedis</taxon>
        <taxon>Mucoromycota</taxon>
        <taxon>Mortierellomycotina</taxon>
        <taxon>Mortierellomycetes</taxon>
        <taxon>Mortierellales</taxon>
        <taxon>Mortierellaceae</taxon>
        <taxon>Linnemannia</taxon>
    </lineage>
</organism>
<dbReference type="EMBL" id="JAAAUQ010000850">
    <property type="protein sequence ID" value="KAF9147199.1"/>
    <property type="molecule type" value="Genomic_DNA"/>
</dbReference>
<evidence type="ECO:0000256" key="5">
    <source>
        <dbReference type="ARBA" id="ARBA00022840"/>
    </source>
</evidence>
<dbReference type="Pfam" id="PF00069">
    <property type="entry name" value="Pkinase"/>
    <property type="match status" value="1"/>
</dbReference>
<name>A0A9P5RTF6_9FUNG</name>
<dbReference type="Proteomes" id="UP000748756">
    <property type="component" value="Unassembled WGS sequence"/>
</dbReference>
<evidence type="ECO:0000259" key="9">
    <source>
        <dbReference type="PROSITE" id="PS50011"/>
    </source>
</evidence>
<feature type="region of interest" description="Disordered" evidence="8">
    <location>
        <begin position="136"/>
        <end position="164"/>
    </location>
</feature>
<evidence type="ECO:0000256" key="8">
    <source>
        <dbReference type="SAM" id="MobiDB-lite"/>
    </source>
</evidence>
<keyword evidence="4" id="KW-0418">Kinase</keyword>
<evidence type="ECO:0000256" key="3">
    <source>
        <dbReference type="ARBA" id="ARBA00022741"/>
    </source>
</evidence>
<feature type="domain" description="Protein kinase" evidence="9">
    <location>
        <begin position="980"/>
        <end position="1274"/>
    </location>
</feature>
<feature type="compositionally biased region" description="Polar residues" evidence="8">
    <location>
        <begin position="266"/>
        <end position="279"/>
    </location>
</feature>
<feature type="region of interest" description="Disordered" evidence="8">
    <location>
        <begin position="662"/>
        <end position="690"/>
    </location>
</feature>
<dbReference type="InterPro" id="IPR036427">
    <property type="entry name" value="Bromodomain-like_sf"/>
</dbReference>
<feature type="domain" description="Bromo" evidence="10">
    <location>
        <begin position="455"/>
        <end position="529"/>
    </location>
</feature>
<feature type="region of interest" description="Disordered" evidence="8">
    <location>
        <begin position="887"/>
        <end position="914"/>
    </location>
</feature>
<dbReference type="CDD" id="cd04369">
    <property type="entry name" value="Bromodomain"/>
    <property type="match status" value="1"/>
</dbReference>
<dbReference type="GO" id="GO:0006325">
    <property type="term" value="P:chromatin organization"/>
    <property type="evidence" value="ECO:0007669"/>
    <property type="project" value="UniProtKB-ARBA"/>
</dbReference>
<proteinExistence type="predicted"/>
<keyword evidence="1" id="KW-0723">Serine/threonine-protein kinase</keyword>
<sequence length="1302" mass="141302">IPSIIPSTSRAPNIPPSQPSPGKGQDLAQVSVPHSPPNLTDIQQDGLLGPQPQRGSQQAIIEAINNRRRAERSQQMMAKGSFAYNPLTVVRTSQYPSSVSSKNTSTGNWTYMAPHRPAPTASSSLLLRLPYQSNRHDVGSSPYTHTFEIPTSRPSADATDARSRQHIPRDLESLPDAFRRRGVIRSHPPSIVPVGSEGARAGPTSLKRTHSSMLQEDHQGSAHYISLVPMIQPEDQRRKIARKVDLGSLPQHLAQAKNLAIRSTKGPLSTASSPSLNNGSQSTLSSASLSAPSSAISTADHSPANPAITSLQRQRTKSKSKSSSPTTTPVRFPSPGQGSFEPAAPSKPSAKQDSSRNGPASASYHGHGTRSNEGMMANGTNATSTTTASSGNTGAGAEASSPPPATLSTSGTSGQSDPELDLQPIDLVRVGIGILDKLVRHTFSKNFITKVPQSVANYHVLIKKPMDKTLEVAGAKSGAPPSAATLVAASGAMSMGVTEFYNNLADFERDLRRIVQNATFFNSATHTIYKEAQEFQNSYLGQLDNFRQGELDFGPLPHETYKPELLSMTLPGPLYLFRAHTPREMDRKMTDISTDLFSSLHQPIFDIATDQIGQLSPERPRFVRMFINKNRSLLAKCGDERFARVAILTDIQVSKPYMGSFGAGSESSKTVSSPGGPGRPKSSGTQGGPISMVKMTAKVLIGKPIGERHDMVTVGDLDCPNAWMTVVCVRAMEVEVEVPARFEKGVLSKMRHEVVPYSSDPKNTPEHQRVFASALNILLPGIAKTSQNQGQTPALVGTPQSTLSSPPSTASTPPATKGLGLGITTPSTTISEPTTTSPRKRGASSTASAATPVAASSKSTWVDIQDGGPKGRYLVKLRLPTVIRTTRRRGTSSAGMAMDPSHIASASTPSTPLAPGRVHTLSSQVPATPSHLSDKESLSAPDRMLLNEQITKRGSKMLQDLKSVARQKKVPYTRWNTIEPTLTVDSAHGLFKRIYHVRGQPGLVVQNFKEMDAESFDQRVREVACLLKLRGFQGVGQIQSVIDNEDDHLVGLSMTKYAYTLKQYATNARRHPTPCQKLSLIREMVSAMCAIHRAGLAHRDLSEVNIMVDEDPHELLEDQSPRPLIKVIDFGKSVFVNPAEVQRWSMRDHVSKEELALLPLVVLPPDHGYKLYRSILTLPKTKHDHAPLAPVDPRSEDVYSLGVLIWRTFSGKSPWNGAIEDDLKTIRYLVSSDSQIRFQLEKEVAGTMSRELLLRCLTARAETRSTTQQLKDWLNQPEVANGLLQEFEALGGGRKKVRKNLD</sequence>
<evidence type="ECO:0000256" key="4">
    <source>
        <dbReference type="ARBA" id="ARBA00022777"/>
    </source>
</evidence>
<dbReference type="PANTHER" id="PTHR24349">
    <property type="entry name" value="SERINE/THREONINE-PROTEIN KINASE"/>
    <property type="match status" value="1"/>
</dbReference>
<dbReference type="OrthoDB" id="4062651at2759"/>
<dbReference type="SUPFAM" id="SSF56112">
    <property type="entry name" value="Protein kinase-like (PK-like)"/>
    <property type="match status" value="1"/>
</dbReference>
<dbReference type="SUPFAM" id="SSF47370">
    <property type="entry name" value="Bromodomain"/>
    <property type="match status" value="1"/>
</dbReference>
<keyword evidence="12" id="KW-1185">Reference proteome</keyword>
<keyword evidence="3" id="KW-0547">Nucleotide-binding</keyword>
<dbReference type="GO" id="GO:0005524">
    <property type="term" value="F:ATP binding"/>
    <property type="evidence" value="ECO:0007669"/>
    <property type="project" value="UniProtKB-KW"/>
</dbReference>
<evidence type="ECO:0000313" key="11">
    <source>
        <dbReference type="EMBL" id="KAF9147199.1"/>
    </source>
</evidence>
<evidence type="ECO:0000259" key="10">
    <source>
        <dbReference type="PROSITE" id="PS50014"/>
    </source>
</evidence>
<feature type="compositionally biased region" description="Low complexity" evidence="8">
    <location>
        <begin position="823"/>
        <end position="855"/>
    </location>
</feature>
<dbReference type="PROSITE" id="PS50014">
    <property type="entry name" value="BROMODOMAIN_2"/>
    <property type="match status" value="1"/>
</dbReference>